<keyword evidence="4" id="KW-1185">Reference proteome</keyword>
<evidence type="ECO:0000256" key="1">
    <source>
        <dbReference type="ARBA" id="ARBA00022801"/>
    </source>
</evidence>
<evidence type="ECO:0000259" key="2">
    <source>
        <dbReference type="SMART" id="SM00885"/>
    </source>
</evidence>
<dbReference type="AlphaFoldDB" id="A0A2K9DYZ3"/>
<dbReference type="Pfam" id="PF22763">
    <property type="entry name" value="NrS1-1_pol-like_HBD"/>
    <property type="match status" value="1"/>
</dbReference>
<dbReference type="RefSeq" id="WP_101299445.1">
    <property type="nucleotide sequence ID" value="NZ_CP025197.1"/>
</dbReference>
<dbReference type="PANTHER" id="PTHR35372:SF2">
    <property type="entry name" value="SF3 HELICASE DOMAIN-CONTAINING PROTEIN"/>
    <property type="match status" value="1"/>
</dbReference>
<dbReference type="SMART" id="SM00885">
    <property type="entry name" value="D5_N"/>
    <property type="match status" value="1"/>
</dbReference>
<sequence length="458" mass="51004">MNQYENIPEELKQLPQWVCHRNKVPFNPLTGAPAKAGQPVTWASFEDCVNALDGGGYDGIGFEFNNNGIVGIDLDHVIAENGSLSDEAVGIVAMLDSYTEYSPSGKGFHIFVKGDIPVDGRKKGFIEMYKAKRYFTMTGNVYGDEKPINERTEQVKQLFGKYFSDSKSGKSVGTNNPCISSAKDYLSIGLAKDAVFKALWDGEYQSEKCTSESEADLALMGKLLYWCSGNIDAAIEAFIKSPYVAGKDDKHTTKLERSDYLQRTAVKAMQGLTSTAAGDDEQYCKQQEFTLDDMGNARRLVAMCGNSIRFSYIKNNWYCWDGKVWLEDETGAINRLADNTVEAMYTEAIKLTDQDKRDKLLKHAAKTRSIAGRKAMIEGAKHLEGIPVIPADFDKDVWLLNLQNGVLDLKSDKLYPHNPDYMITQISNASYNPSAKCPRWLDYLDSIGICILAFGLSR</sequence>
<gene>
    <name evidence="3" type="ORF">HVS_03960</name>
</gene>
<proteinExistence type="predicted"/>
<dbReference type="InterPro" id="IPR014818">
    <property type="entry name" value="Phage/plasmid_primase_P4_C"/>
</dbReference>
<feature type="domain" description="Bacteriophage/plasmid primase P4 C-terminal" evidence="2">
    <location>
        <begin position="297"/>
        <end position="449"/>
    </location>
</feature>
<protein>
    <recommendedName>
        <fullName evidence="2">Bacteriophage/plasmid primase P4 C-terminal domain-containing protein</fullName>
    </recommendedName>
</protein>
<dbReference type="InterPro" id="IPR051620">
    <property type="entry name" value="ORF904-like_C"/>
</dbReference>
<dbReference type="Proteomes" id="UP000233534">
    <property type="component" value="Chromosome"/>
</dbReference>
<dbReference type="InterPro" id="IPR054468">
    <property type="entry name" value="NrSPol-like_HBD"/>
</dbReference>
<name>A0A2K9DYZ3_9FIRM</name>
<dbReference type="PANTHER" id="PTHR35372">
    <property type="entry name" value="ATP BINDING PROTEIN-RELATED"/>
    <property type="match status" value="1"/>
</dbReference>
<evidence type="ECO:0000313" key="3">
    <source>
        <dbReference type="EMBL" id="AUG56737.1"/>
    </source>
</evidence>
<dbReference type="KEGG" id="hsc:HVS_03960"/>
<organism evidence="3 4">
    <name type="scientific">Acetivibrio saccincola</name>
    <dbReference type="NCBI Taxonomy" id="1677857"/>
    <lineage>
        <taxon>Bacteria</taxon>
        <taxon>Bacillati</taxon>
        <taxon>Bacillota</taxon>
        <taxon>Clostridia</taxon>
        <taxon>Eubacteriales</taxon>
        <taxon>Oscillospiraceae</taxon>
        <taxon>Acetivibrio</taxon>
    </lineage>
</organism>
<dbReference type="Pfam" id="PF08706">
    <property type="entry name" value="D5_N"/>
    <property type="match status" value="1"/>
</dbReference>
<reference evidence="3 4" key="1">
    <citation type="submission" date="2017-12" db="EMBL/GenBank/DDBJ databases">
        <title>Complete genome sequence of Herbivorax saccincola GGR1, a novel Cellulosome-producing hydrolytic bacterium in a thermophilic biogas plant, established by Illumina and Nanopore MinION sequencing.</title>
        <authorList>
            <person name="Pechtl A."/>
            <person name="Ruckert C."/>
            <person name="Koeck D.E."/>
            <person name="Maus I."/>
            <person name="Winkler A."/>
            <person name="Kalinowski J."/>
            <person name="Puhler A."/>
            <person name="Schwarz W.W."/>
            <person name="Zverlov V.V."/>
            <person name="Schluter A."/>
            <person name="Liebl W."/>
        </authorList>
    </citation>
    <scope>NUCLEOTIDE SEQUENCE [LARGE SCALE GENOMIC DNA]</scope>
    <source>
        <strain evidence="4">SR1</strain>
    </source>
</reference>
<dbReference type="GO" id="GO:0016787">
    <property type="term" value="F:hydrolase activity"/>
    <property type="evidence" value="ECO:0007669"/>
    <property type="project" value="UniProtKB-KW"/>
</dbReference>
<evidence type="ECO:0000313" key="4">
    <source>
        <dbReference type="Proteomes" id="UP000233534"/>
    </source>
</evidence>
<dbReference type="EMBL" id="CP025197">
    <property type="protein sequence ID" value="AUG56737.1"/>
    <property type="molecule type" value="Genomic_DNA"/>
</dbReference>
<accession>A0A2K9DYZ3</accession>
<keyword evidence="1" id="KW-0378">Hydrolase</keyword>